<dbReference type="PANTHER" id="PTHR35802:SF1">
    <property type="entry name" value="PROTEASE SYNTHASE AND SPORULATION PROTEIN PAI 2"/>
    <property type="match status" value="1"/>
</dbReference>
<reference evidence="2" key="1">
    <citation type="submission" date="2015-01" db="EMBL/GenBank/DDBJ databases">
        <title>Flavisolibacter sp./LCS9/ whole genome sequencing.</title>
        <authorList>
            <person name="Kim M.K."/>
            <person name="Srinivasan S."/>
            <person name="Lee J.-J."/>
        </authorList>
    </citation>
    <scope>NUCLEOTIDE SEQUENCE [LARGE SCALE GENOMIC DNA]</scope>
    <source>
        <strain evidence="2">LCS9</strain>
    </source>
</reference>
<dbReference type="InterPro" id="IPR012349">
    <property type="entry name" value="Split_barrel_FMN-bd"/>
</dbReference>
<dbReference type="EMBL" id="CP011390">
    <property type="protein sequence ID" value="ANE50072.1"/>
    <property type="molecule type" value="Genomic_DNA"/>
</dbReference>
<gene>
    <name evidence="1" type="ORF">SY85_05740</name>
</gene>
<evidence type="ECO:0000313" key="1">
    <source>
        <dbReference type="EMBL" id="ANE50072.1"/>
    </source>
</evidence>
<dbReference type="InterPro" id="IPR007396">
    <property type="entry name" value="TR_PAI2-type"/>
</dbReference>
<evidence type="ECO:0000313" key="2">
    <source>
        <dbReference type="Proteomes" id="UP000077177"/>
    </source>
</evidence>
<dbReference type="OrthoDB" id="9794948at2"/>
<dbReference type="PIRSF" id="PIRSF010372">
    <property type="entry name" value="PaiB"/>
    <property type="match status" value="1"/>
</dbReference>
<protein>
    <recommendedName>
        <fullName evidence="3">Protease</fullName>
    </recommendedName>
</protein>
<dbReference type="AlphaFoldDB" id="A0A172TSU5"/>
<evidence type="ECO:0008006" key="3">
    <source>
        <dbReference type="Google" id="ProtNLM"/>
    </source>
</evidence>
<organism evidence="1 2">
    <name type="scientific">Flavisolibacter tropicus</name>
    <dbReference type="NCBI Taxonomy" id="1492898"/>
    <lineage>
        <taxon>Bacteria</taxon>
        <taxon>Pseudomonadati</taxon>
        <taxon>Bacteroidota</taxon>
        <taxon>Chitinophagia</taxon>
        <taxon>Chitinophagales</taxon>
        <taxon>Chitinophagaceae</taxon>
        <taxon>Flavisolibacter</taxon>
    </lineage>
</organism>
<dbReference type="RefSeq" id="WP_066402352.1">
    <property type="nucleotide sequence ID" value="NZ_CP011390.1"/>
</dbReference>
<dbReference type="SUPFAM" id="SSF50475">
    <property type="entry name" value="FMN-binding split barrel"/>
    <property type="match status" value="1"/>
</dbReference>
<dbReference type="Proteomes" id="UP000077177">
    <property type="component" value="Chromosome"/>
</dbReference>
<reference evidence="1 2" key="2">
    <citation type="journal article" date="2016" name="Int. J. Syst. Evol. Microbiol.">
        <title>Flavisolibacter tropicus sp. nov., isolated from tropical soil.</title>
        <authorList>
            <person name="Lee J.J."/>
            <person name="Kang M.S."/>
            <person name="Kim G.S."/>
            <person name="Lee C.S."/>
            <person name="Lim S."/>
            <person name="Lee J."/>
            <person name="Roh S.H."/>
            <person name="Kang H."/>
            <person name="Ha J.M."/>
            <person name="Bae S."/>
            <person name="Jung H.Y."/>
            <person name="Kim M.K."/>
        </authorList>
    </citation>
    <scope>NUCLEOTIDE SEQUENCE [LARGE SCALE GENOMIC DNA]</scope>
    <source>
        <strain evidence="1 2">LCS9</strain>
    </source>
</reference>
<keyword evidence="2" id="KW-1185">Reference proteome</keyword>
<dbReference type="STRING" id="1492898.SY85_05740"/>
<dbReference type="KEGG" id="fla:SY85_05740"/>
<proteinExistence type="predicted"/>
<dbReference type="Gene3D" id="2.30.110.10">
    <property type="entry name" value="Electron Transport, Fmn-binding Protein, Chain A"/>
    <property type="match status" value="1"/>
</dbReference>
<name>A0A172TSU5_9BACT</name>
<dbReference type="Pfam" id="PF04299">
    <property type="entry name" value="FMN_bind_2"/>
    <property type="match status" value="1"/>
</dbReference>
<dbReference type="PANTHER" id="PTHR35802">
    <property type="entry name" value="PROTEASE SYNTHASE AND SPORULATION PROTEIN PAI 2"/>
    <property type="match status" value="1"/>
</dbReference>
<sequence>MYSLPQFKEKDPEVIKAFMRQNSFAMLIGSMNGIPVATQVPLLIEEREGKFFLLGHVMRNTDHHKALESNSNVLCVFTGSHTYVSASWYTAPQNASTWNYMSVHARGQVQFVGQGELLSILERTTRHYENNDESPASYHNLPEDYVQRLSQAIVGFEIEVTAIDHVFKLSQNRDQRSYENIIGELDKGDAEAKGIADEMKQRQHSLFKHS</sequence>
<accession>A0A172TSU5</accession>